<organism evidence="3 5">
    <name type="scientific">Curtobacterium luteum</name>
    <dbReference type="NCBI Taxonomy" id="33881"/>
    <lineage>
        <taxon>Bacteria</taxon>
        <taxon>Bacillati</taxon>
        <taxon>Actinomycetota</taxon>
        <taxon>Actinomycetes</taxon>
        <taxon>Micrococcales</taxon>
        <taxon>Microbacteriaceae</taxon>
        <taxon>Curtobacterium</taxon>
    </lineage>
</organism>
<dbReference type="EMBL" id="JAFBCG010000001">
    <property type="protein sequence ID" value="MBM7801082.1"/>
    <property type="molecule type" value="Genomic_DNA"/>
</dbReference>
<dbReference type="GO" id="GO:0016787">
    <property type="term" value="F:hydrolase activity"/>
    <property type="evidence" value="ECO:0007669"/>
    <property type="project" value="UniProtKB-KW"/>
</dbReference>
<sequence>MQPDTRPGPTSSGSVRGMRRDVVRVRGEGQPVLVLHGTPGGVDTADVMARFLPSDGFRVVTVSRPGYLGTPVRHGRSSLDDDADRAVALLDRLGIERVGVLAWSGGGPSAYRLAVQHPERVSSLVVAAGLSARWAPPRATPAEWFVTQTRPGAALSALAARVAPAAVVRSAVAGVSSLRGDALDAHVRDVMADPVRRRFVLDLAATGNSSGPHRDGWRNDVENLGAITMLDLGSVQTPTLLVHGDADTDVLPEHSERAEREIPGAELVRLPGGTHFAVWDHHDAAAVQERVRAHLRR</sequence>
<protein>
    <submittedName>
        <fullName evidence="3">Alpha/beta hydrolase</fullName>
    </submittedName>
    <submittedName>
        <fullName evidence="4">Pimeloyl-ACP methyl ester carboxylesterase</fullName>
    </submittedName>
</protein>
<keyword evidence="6" id="KW-1185">Reference proteome</keyword>
<feature type="domain" description="AB hydrolase-1" evidence="2">
    <location>
        <begin position="31"/>
        <end position="281"/>
    </location>
</feature>
<accession>A0A8H9GB87</accession>
<evidence type="ECO:0000313" key="4">
    <source>
        <dbReference type="EMBL" id="MBM7801082.1"/>
    </source>
</evidence>
<evidence type="ECO:0000256" key="1">
    <source>
        <dbReference type="SAM" id="MobiDB-lite"/>
    </source>
</evidence>
<dbReference type="SUPFAM" id="SSF53474">
    <property type="entry name" value="alpha/beta-Hydrolases"/>
    <property type="match status" value="1"/>
</dbReference>
<dbReference type="Pfam" id="PF00561">
    <property type="entry name" value="Abhydrolase_1"/>
    <property type="match status" value="1"/>
</dbReference>
<dbReference type="PANTHER" id="PTHR43433:SF5">
    <property type="entry name" value="AB HYDROLASE-1 DOMAIN-CONTAINING PROTEIN"/>
    <property type="match status" value="1"/>
</dbReference>
<dbReference type="PANTHER" id="PTHR43433">
    <property type="entry name" value="HYDROLASE, ALPHA/BETA FOLD FAMILY PROTEIN"/>
    <property type="match status" value="1"/>
</dbReference>
<comment type="caution">
    <text evidence="3">The sequence shown here is derived from an EMBL/GenBank/DDBJ whole genome shotgun (WGS) entry which is preliminary data.</text>
</comment>
<dbReference type="Gene3D" id="3.40.50.1820">
    <property type="entry name" value="alpha/beta hydrolase"/>
    <property type="match status" value="1"/>
</dbReference>
<reference evidence="3" key="1">
    <citation type="journal article" date="2014" name="Int. J. Syst. Evol. Microbiol.">
        <title>Complete genome sequence of Corynebacterium casei LMG S-19264T (=DSM 44701T), isolated from a smear-ripened cheese.</title>
        <authorList>
            <consortium name="US DOE Joint Genome Institute (JGI-PGF)"/>
            <person name="Walter F."/>
            <person name="Albersmeier A."/>
            <person name="Kalinowski J."/>
            <person name="Ruckert C."/>
        </authorList>
    </citation>
    <scope>NUCLEOTIDE SEQUENCE</scope>
    <source>
        <strain evidence="3">JCM 1480</strain>
    </source>
</reference>
<gene>
    <name evidence="3" type="ORF">GCM10009769_24730</name>
    <name evidence="4" type="ORF">JOE58_000333</name>
</gene>
<dbReference type="InterPro" id="IPR029058">
    <property type="entry name" value="AB_hydrolase_fold"/>
</dbReference>
<evidence type="ECO:0000313" key="5">
    <source>
        <dbReference type="Proteomes" id="UP000648535"/>
    </source>
</evidence>
<dbReference type="InterPro" id="IPR050471">
    <property type="entry name" value="AB_hydrolase"/>
</dbReference>
<dbReference type="EMBL" id="BMOI01000011">
    <property type="protein sequence ID" value="GGL05609.1"/>
    <property type="molecule type" value="Genomic_DNA"/>
</dbReference>
<dbReference type="RefSeq" id="WP_204620497.1">
    <property type="nucleotide sequence ID" value="NZ_BMOI01000011.1"/>
</dbReference>
<name>A0A8H9GB87_9MICO</name>
<keyword evidence="3" id="KW-0378">Hydrolase</keyword>
<dbReference type="InterPro" id="IPR000073">
    <property type="entry name" value="AB_hydrolase_1"/>
</dbReference>
<dbReference type="Proteomes" id="UP000746584">
    <property type="component" value="Unassembled WGS sequence"/>
</dbReference>
<reference evidence="3" key="2">
    <citation type="submission" date="2020-09" db="EMBL/GenBank/DDBJ databases">
        <authorList>
            <person name="Sun Q."/>
            <person name="Ohkuma M."/>
        </authorList>
    </citation>
    <scope>NUCLEOTIDE SEQUENCE</scope>
    <source>
        <strain evidence="3">JCM 1480</strain>
    </source>
</reference>
<proteinExistence type="predicted"/>
<evidence type="ECO:0000259" key="2">
    <source>
        <dbReference type="Pfam" id="PF00561"/>
    </source>
</evidence>
<dbReference type="Proteomes" id="UP000648535">
    <property type="component" value="Unassembled WGS sequence"/>
</dbReference>
<dbReference type="AlphaFoldDB" id="A0A8H9GB87"/>
<evidence type="ECO:0000313" key="3">
    <source>
        <dbReference type="EMBL" id="GGL05609.1"/>
    </source>
</evidence>
<reference evidence="4 6" key="3">
    <citation type="submission" date="2021-01" db="EMBL/GenBank/DDBJ databases">
        <title>Sequencing the genomes of 1000 actinobacteria strains.</title>
        <authorList>
            <person name="Klenk H.-P."/>
        </authorList>
    </citation>
    <scope>NUCLEOTIDE SEQUENCE [LARGE SCALE GENOMIC DNA]</scope>
    <source>
        <strain evidence="4 6">DSM 20542</strain>
    </source>
</reference>
<evidence type="ECO:0000313" key="6">
    <source>
        <dbReference type="Proteomes" id="UP000746584"/>
    </source>
</evidence>
<feature type="region of interest" description="Disordered" evidence="1">
    <location>
        <begin position="1"/>
        <end position="20"/>
    </location>
</feature>